<accession>A0ABQ3FYA3</accession>
<feature type="domain" description="Protein kinase" evidence="7">
    <location>
        <begin position="35"/>
        <end position="319"/>
    </location>
</feature>
<dbReference type="InterPro" id="IPR017441">
    <property type="entry name" value="Protein_kinase_ATP_BS"/>
</dbReference>
<evidence type="ECO:0000313" key="8">
    <source>
        <dbReference type="EMBL" id="GHC75297.1"/>
    </source>
</evidence>
<protein>
    <recommendedName>
        <fullName evidence="7">Protein kinase domain-containing protein</fullName>
    </recommendedName>
</protein>
<evidence type="ECO:0000256" key="5">
    <source>
        <dbReference type="PROSITE-ProRule" id="PRU10141"/>
    </source>
</evidence>
<feature type="binding site" evidence="5">
    <location>
        <position position="64"/>
    </location>
    <ligand>
        <name>ATP</name>
        <dbReference type="ChEBI" id="CHEBI:30616"/>
    </ligand>
</feature>
<name>A0ABQ3FYA3_9BURK</name>
<dbReference type="InterPro" id="IPR011009">
    <property type="entry name" value="Kinase-like_dom_sf"/>
</dbReference>
<evidence type="ECO:0000256" key="3">
    <source>
        <dbReference type="ARBA" id="ARBA00022777"/>
    </source>
</evidence>
<evidence type="ECO:0000259" key="7">
    <source>
        <dbReference type="PROSITE" id="PS50011"/>
    </source>
</evidence>
<dbReference type="Gene3D" id="3.30.200.20">
    <property type="entry name" value="Phosphorylase Kinase, domain 1"/>
    <property type="match status" value="1"/>
</dbReference>
<keyword evidence="9" id="KW-1185">Reference proteome</keyword>
<proteinExistence type="predicted"/>
<keyword evidence="1" id="KW-0808">Transferase</keyword>
<evidence type="ECO:0000256" key="2">
    <source>
        <dbReference type="ARBA" id="ARBA00022741"/>
    </source>
</evidence>
<feature type="compositionally biased region" description="Low complexity" evidence="6">
    <location>
        <begin position="423"/>
        <end position="450"/>
    </location>
</feature>
<evidence type="ECO:0000256" key="1">
    <source>
        <dbReference type="ARBA" id="ARBA00022679"/>
    </source>
</evidence>
<evidence type="ECO:0000256" key="6">
    <source>
        <dbReference type="SAM" id="MobiDB-lite"/>
    </source>
</evidence>
<feature type="region of interest" description="Disordered" evidence="6">
    <location>
        <begin position="423"/>
        <end position="470"/>
    </location>
</feature>
<gene>
    <name evidence="8" type="ORF">GCM10007320_13220</name>
</gene>
<organism evidence="8 9">
    <name type="scientific">Pseudorhodoferax aquiterrae</name>
    <dbReference type="NCBI Taxonomy" id="747304"/>
    <lineage>
        <taxon>Bacteria</taxon>
        <taxon>Pseudomonadati</taxon>
        <taxon>Pseudomonadota</taxon>
        <taxon>Betaproteobacteria</taxon>
        <taxon>Burkholderiales</taxon>
        <taxon>Comamonadaceae</taxon>
    </lineage>
</organism>
<dbReference type="Proteomes" id="UP000626210">
    <property type="component" value="Unassembled WGS sequence"/>
</dbReference>
<dbReference type="CDD" id="cd14014">
    <property type="entry name" value="STKc_PknB_like"/>
    <property type="match status" value="1"/>
</dbReference>
<dbReference type="PANTHER" id="PTHR43289:SF34">
    <property type="entry name" value="SERINE_THREONINE-PROTEIN KINASE YBDM-RELATED"/>
    <property type="match status" value="1"/>
</dbReference>
<evidence type="ECO:0000256" key="4">
    <source>
        <dbReference type="ARBA" id="ARBA00022840"/>
    </source>
</evidence>
<dbReference type="InterPro" id="IPR000719">
    <property type="entry name" value="Prot_kinase_dom"/>
</dbReference>
<dbReference type="PROSITE" id="PS50011">
    <property type="entry name" value="PROTEIN_KINASE_DOM"/>
    <property type="match status" value="1"/>
</dbReference>
<feature type="compositionally biased region" description="Pro residues" evidence="6">
    <location>
        <begin position="451"/>
        <end position="466"/>
    </location>
</feature>
<dbReference type="PANTHER" id="PTHR43289">
    <property type="entry name" value="MITOGEN-ACTIVATED PROTEIN KINASE KINASE KINASE 20-RELATED"/>
    <property type="match status" value="1"/>
</dbReference>
<keyword evidence="3" id="KW-0418">Kinase</keyword>
<dbReference type="EMBL" id="BMYK01000003">
    <property type="protein sequence ID" value="GHC75297.1"/>
    <property type="molecule type" value="Genomic_DNA"/>
</dbReference>
<dbReference type="Pfam" id="PF00069">
    <property type="entry name" value="Pkinase"/>
    <property type="match status" value="1"/>
</dbReference>
<dbReference type="RefSeq" id="WP_189686162.1">
    <property type="nucleotide sequence ID" value="NZ_BMYK01000003.1"/>
</dbReference>
<dbReference type="Gene3D" id="1.10.510.10">
    <property type="entry name" value="Transferase(Phosphotransferase) domain 1"/>
    <property type="match status" value="1"/>
</dbReference>
<evidence type="ECO:0000313" key="9">
    <source>
        <dbReference type="Proteomes" id="UP000626210"/>
    </source>
</evidence>
<dbReference type="SUPFAM" id="SSF56112">
    <property type="entry name" value="Protein kinase-like (PK-like)"/>
    <property type="match status" value="1"/>
</dbReference>
<dbReference type="PROSITE" id="PS00107">
    <property type="entry name" value="PROTEIN_KINASE_ATP"/>
    <property type="match status" value="1"/>
</dbReference>
<comment type="caution">
    <text evidence="8">The sequence shown here is derived from an EMBL/GenBank/DDBJ whole genome shotgun (WGS) entry which is preliminary data.</text>
</comment>
<keyword evidence="2 5" id="KW-0547">Nucleotide-binding</keyword>
<sequence>MALYTGWLAPAVLPVNAAVRHPSQGLPPGTRLGEFELHGLLGAGGFGMVYRAYDHSLHRTVAIKEYLPGGVADRVGQAVTLRTGADARRFDEGLRSFMNEARLLAQFDHPALVKVLRVWEQNRTAYMAMPLYQGVTLKEACAQMRTPPPEPWLRKLLWSVLQALELLHRRGTVHRDISPDNIFLQDIGPPVLLDLGAARQALGQDAPQHTAILKVNYAPIEQYADAQDMPQGPWSDVYALAAVVYGCLNRAPPVPASVRAVRDSLRPPAELAEHLRSVHGLAYTPALVEALTAGLALDPARRPRDLAAFRALLQLQPVPGMERFDWRAELGPDWQAPHAASDPQHEDDDMSTLWQAPQPHSTIDLAVAAPAVVQAHRRQWWPKAGVAALIVGLLAAVGIVASPGDPPATAAAPVPSKAPARAEAPVAVTAPPAASAPGPQALPAPAELPMQPAPPPAVRRPPPPAAPRALSAEQICPDSNFLTRPMCLFRACQQAPYAAMPVCVENTRRLRESQRPYGP</sequence>
<keyword evidence="4 5" id="KW-0067">ATP-binding</keyword>
<reference evidence="9" key="1">
    <citation type="journal article" date="2019" name="Int. J. Syst. Evol. Microbiol.">
        <title>The Global Catalogue of Microorganisms (GCM) 10K type strain sequencing project: providing services to taxonomists for standard genome sequencing and annotation.</title>
        <authorList>
            <consortium name="The Broad Institute Genomics Platform"/>
            <consortium name="The Broad Institute Genome Sequencing Center for Infectious Disease"/>
            <person name="Wu L."/>
            <person name="Ma J."/>
        </authorList>
    </citation>
    <scope>NUCLEOTIDE SEQUENCE [LARGE SCALE GENOMIC DNA]</scope>
    <source>
        <strain evidence="9">KCTC 23314</strain>
    </source>
</reference>